<dbReference type="InterPro" id="IPR027417">
    <property type="entry name" value="P-loop_NTPase"/>
</dbReference>
<dbReference type="Proteomes" id="UP001597201">
    <property type="component" value="Unassembled WGS sequence"/>
</dbReference>
<evidence type="ECO:0000313" key="2">
    <source>
        <dbReference type="EMBL" id="MFD1316352.1"/>
    </source>
</evidence>
<proteinExistence type="predicted"/>
<sequence>MPRKIVLTGGPGTGKSTIIDELSKRNFRCMPEISRQVTLKAQSEGINQLFLADPIRFSELLLKGRLEQFQVAEDLLDNPIFFDRGLPDISAYLDFLGIDYPEPITNTIEAHPYELVFILPPWKDIYTDDNERYENYSQAEKIHHFLFETYSKLGYDLVEVPKDTVISRVDFILKNI</sequence>
<dbReference type="RefSeq" id="WP_377179245.1">
    <property type="nucleotide sequence ID" value="NZ_JBHTMY010000003.1"/>
</dbReference>
<evidence type="ECO:0000313" key="3">
    <source>
        <dbReference type="Proteomes" id="UP001597201"/>
    </source>
</evidence>
<feature type="domain" description="NadR/Ttd14 AAA" evidence="1">
    <location>
        <begin position="4"/>
        <end position="166"/>
    </location>
</feature>
<dbReference type="InterPro" id="IPR038727">
    <property type="entry name" value="NadR/Ttd14_AAA_dom"/>
</dbReference>
<name>A0ABW3Y3A6_9FLAO</name>
<reference evidence="3" key="1">
    <citation type="journal article" date="2019" name="Int. J. Syst. Evol. Microbiol.">
        <title>The Global Catalogue of Microorganisms (GCM) 10K type strain sequencing project: providing services to taxonomists for standard genome sequencing and annotation.</title>
        <authorList>
            <consortium name="The Broad Institute Genomics Platform"/>
            <consortium name="The Broad Institute Genome Sequencing Center for Infectious Disease"/>
            <person name="Wu L."/>
            <person name="Ma J."/>
        </authorList>
    </citation>
    <scope>NUCLEOTIDE SEQUENCE [LARGE SCALE GENOMIC DNA]</scope>
    <source>
        <strain evidence="3">CCUG 61485</strain>
    </source>
</reference>
<dbReference type="Pfam" id="PF13521">
    <property type="entry name" value="AAA_28"/>
    <property type="match status" value="1"/>
</dbReference>
<comment type="caution">
    <text evidence="2">The sequence shown here is derived from an EMBL/GenBank/DDBJ whole genome shotgun (WGS) entry which is preliminary data.</text>
</comment>
<dbReference type="EMBL" id="JBHTMY010000003">
    <property type="protein sequence ID" value="MFD1316352.1"/>
    <property type="molecule type" value="Genomic_DNA"/>
</dbReference>
<keyword evidence="3" id="KW-1185">Reference proteome</keyword>
<accession>A0ABW3Y3A6</accession>
<gene>
    <name evidence="2" type="ORF">ACFQ39_12045</name>
</gene>
<evidence type="ECO:0000259" key="1">
    <source>
        <dbReference type="Pfam" id="PF13521"/>
    </source>
</evidence>
<dbReference type="Gene3D" id="3.40.50.300">
    <property type="entry name" value="P-loop containing nucleotide triphosphate hydrolases"/>
    <property type="match status" value="1"/>
</dbReference>
<organism evidence="2 3">
    <name type="scientific">Namhaeicola litoreus</name>
    <dbReference type="NCBI Taxonomy" id="1052145"/>
    <lineage>
        <taxon>Bacteria</taxon>
        <taxon>Pseudomonadati</taxon>
        <taxon>Bacteroidota</taxon>
        <taxon>Flavobacteriia</taxon>
        <taxon>Flavobacteriales</taxon>
        <taxon>Flavobacteriaceae</taxon>
        <taxon>Namhaeicola</taxon>
    </lineage>
</organism>
<dbReference type="SUPFAM" id="SSF52540">
    <property type="entry name" value="P-loop containing nucleoside triphosphate hydrolases"/>
    <property type="match status" value="1"/>
</dbReference>
<protein>
    <submittedName>
        <fullName evidence="2">AAA family ATPase</fullName>
    </submittedName>
</protein>